<dbReference type="Proteomes" id="UP000887574">
    <property type="component" value="Unplaced"/>
</dbReference>
<evidence type="ECO:0000256" key="1">
    <source>
        <dbReference type="SAM" id="MobiDB-lite"/>
    </source>
</evidence>
<feature type="region of interest" description="Disordered" evidence="1">
    <location>
        <begin position="68"/>
        <end position="92"/>
    </location>
</feature>
<reference evidence="3" key="1">
    <citation type="submission" date="2022-11" db="UniProtKB">
        <authorList>
            <consortium name="WormBaseParasite"/>
        </authorList>
    </citation>
    <scope>IDENTIFICATION</scope>
</reference>
<protein>
    <submittedName>
        <fullName evidence="3">Uncharacterized protein</fullName>
    </submittedName>
</protein>
<evidence type="ECO:0000313" key="2">
    <source>
        <dbReference type="Proteomes" id="UP000887574"/>
    </source>
</evidence>
<organism evidence="2 3">
    <name type="scientific">Ditylenchus dipsaci</name>
    <dbReference type="NCBI Taxonomy" id="166011"/>
    <lineage>
        <taxon>Eukaryota</taxon>
        <taxon>Metazoa</taxon>
        <taxon>Ecdysozoa</taxon>
        <taxon>Nematoda</taxon>
        <taxon>Chromadorea</taxon>
        <taxon>Rhabditida</taxon>
        <taxon>Tylenchina</taxon>
        <taxon>Tylenchomorpha</taxon>
        <taxon>Sphaerularioidea</taxon>
        <taxon>Anguinidae</taxon>
        <taxon>Anguininae</taxon>
        <taxon>Ditylenchus</taxon>
    </lineage>
</organism>
<keyword evidence="2" id="KW-1185">Reference proteome</keyword>
<feature type="compositionally biased region" description="Basic and acidic residues" evidence="1">
    <location>
        <begin position="68"/>
        <end position="82"/>
    </location>
</feature>
<name>A0A915CU08_9BILA</name>
<proteinExistence type="predicted"/>
<accession>A0A915CU08</accession>
<dbReference type="AlphaFoldDB" id="A0A915CU08"/>
<evidence type="ECO:0000313" key="3">
    <source>
        <dbReference type="WBParaSite" id="jg1263"/>
    </source>
</evidence>
<dbReference type="WBParaSite" id="jg1263">
    <property type="protein sequence ID" value="jg1263"/>
    <property type="gene ID" value="jg1263"/>
</dbReference>
<sequence>MIYLDLNNADFEEKKKDITEIFMNFIIEKCKKQINGKNLSDEKKNKEIRTVETVTRKQLEMLDDDDTKRRRIWTEEGGDDHVPQPQLASAGE</sequence>